<comment type="catalytic activity">
    <reaction evidence="8">
        <text>L-threonyl-[protein] + ATP = O-phospho-L-threonyl-[protein] + ADP + H(+)</text>
        <dbReference type="Rhea" id="RHEA:46608"/>
        <dbReference type="Rhea" id="RHEA-COMP:11060"/>
        <dbReference type="Rhea" id="RHEA-COMP:11605"/>
        <dbReference type="ChEBI" id="CHEBI:15378"/>
        <dbReference type="ChEBI" id="CHEBI:30013"/>
        <dbReference type="ChEBI" id="CHEBI:30616"/>
        <dbReference type="ChEBI" id="CHEBI:61977"/>
        <dbReference type="ChEBI" id="CHEBI:456216"/>
        <dbReference type="EC" id="2.7.11.24"/>
    </reaction>
</comment>
<dbReference type="AlphaFoldDB" id="A0A6I9YQI6"/>
<dbReference type="OrthoDB" id="1732493at2759"/>
<dbReference type="PANTHER" id="PTHR24055">
    <property type="entry name" value="MITOGEN-ACTIVATED PROTEIN KINASE"/>
    <property type="match status" value="1"/>
</dbReference>
<dbReference type="EC" id="2.7.11.24" evidence="1"/>
<dbReference type="FunFam" id="3.30.200.20:FF:000166">
    <property type="entry name" value="Mitogen-activated protein kinase"/>
    <property type="match status" value="1"/>
</dbReference>
<evidence type="ECO:0000259" key="12">
    <source>
        <dbReference type="PROSITE" id="PS50011"/>
    </source>
</evidence>
<proteinExistence type="predicted"/>
<evidence type="ECO:0000256" key="3">
    <source>
        <dbReference type="ARBA" id="ARBA00022679"/>
    </source>
</evidence>
<feature type="binding site" evidence="10">
    <location>
        <position position="46"/>
    </location>
    <ligand>
        <name>ATP</name>
        <dbReference type="ChEBI" id="CHEBI:30616"/>
    </ligand>
</feature>
<protein>
    <recommendedName>
        <fullName evidence="7">Mitogen-activated protein kinase 15</fullName>
        <ecNumber evidence="1">2.7.11.24</ecNumber>
    </recommendedName>
</protein>
<gene>
    <name evidence="14" type="primary">MAPK15</name>
</gene>
<evidence type="ECO:0000256" key="10">
    <source>
        <dbReference type="PROSITE-ProRule" id="PRU10141"/>
    </source>
</evidence>
<dbReference type="SUPFAM" id="SSF56112">
    <property type="entry name" value="Protein kinase-like (PK-like)"/>
    <property type="match status" value="1"/>
</dbReference>
<keyword evidence="6 10" id="KW-0067">ATP-binding</keyword>
<evidence type="ECO:0000313" key="13">
    <source>
        <dbReference type="Proteomes" id="UP000504617"/>
    </source>
</evidence>
<evidence type="ECO:0000313" key="14">
    <source>
        <dbReference type="RefSeq" id="XP_013926783.1"/>
    </source>
</evidence>
<keyword evidence="3" id="KW-0808">Transferase</keyword>
<keyword evidence="13" id="KW-1185">Reference proteome</keyword>
<feature type="domain" description="Protein kinase" evidence="12">
    <location>
        <begin position="16"/>
        <end position="307"/>
    </location>
</feature>
<dbReference type="Pfam" id="PF00069">
    <property type="entry name" value="Pkinase"/>
    <property type="match status" value="1"/>
</dbReference>
<dbReference type="Gene3D" id="1.10.510.10">
    <property type="entry name" value="Transferase(Phosphotransferase) domain 1"/>
    <property type="match status" value="1"/>
</dbReference>
<evidence type="ECO:0000256" key="8">
    <source>
        <dbReference type="ARBA" id="ARBA00047592"/>
    </source>
</evidence>
<keyword evidence="5 14" id="KW-0418">Kinase</keyword>
<evidence type="ECO:0000256" key="7">
    <source>
        <dbReference type="ARBA" id="ARBA00039797"/>
    </source>
</evidence>
<evidence type="ECO:0000256" key="4">
    <source>
        <dbReference type="ARBA" id="ARBA00022741"/>
    </source>
</evidence>
<dbReference type="Proteomes" id="UP000504617">
    <property type="component" value="Unplaced"/>
</dbReference>
<keyword evidence="4 10" id="KW-0547">Nucleotide-binding</keyword>
<feature type="region of interest" description="Disordered" evidence="11">
    <location>
        <begin position="460"/>
        <end position="499"/>
    </location>
</feature>
<dbReference type="CDD" id="cd07852">
    <property type="entry name" value="STKc_MAPK15-like"/>
    <property type="match status" value="1"/>
</dbReference>
<evidence type="ECO:0000256" key="6">
    <source>
        <dbReference type="ARBA" id="ARBA00022840"/>
    </source>
</evidence>
<dbReference type="InterPro" id="IPR000719">
    <property type="entry name" value="Prot_kinase_dom"/>
</dbReference>
<dbReference type="PROSITE" id="PS01351">
    <property type="entry name" value="MAPK"/>
    <property type="match status" value="1"/>
</dbReference>
<dbReference type="InterPro" id="IPR003527">
    <property type="entry name" value="MAP_kinase_CS"/>
</dbReference>
<dbReference type="RefSeq" id="XP_013926783.1">
    <property type="nucleotide sequence ID" value="XM_014071308.1"/>
</dbReference>
<evidence type="ECO:0000256" key="5">
    <source>
        <dbReference type="ARBA" id="ARBA00022777"/>
    </source>
</evidence>
<feature type="compositionally biased region" description="Low complexity" evidence="11">
    <location>
        <begin position="573"/>
        <end position="585"/>
    </location>
</feature>
<accession>A0A6I9YQI6</accession>
<evidence type="ECO:0000256" key="1">
    <source>
        <dbReference type="ARBA" id="ARBA00012411"/>
    </source>
</evidence>
<evidence type="ECO:0000256" key="2">
    <source>
        <dbReference type="ARBA" id="ARBA00022527"/>
    </source>
</evidence>
<comment type="catalytic activity">
    <reaction evidence="9">
        <text>L-seryl-[protein] + ATP = O-phospho-L-seryl-[protein] + ADP + H(+)</text>
        <dbReference type="Rhea" id="RHEA:17989"/>
        <dbReference type="Rhea" id="RHEA-COMP:9863"/>
        <dbReference type="Rhea" id="RHEA-COMP:11604"/>
        <dbReference type="ChEBI" id="CHEBI:15378"/>
        <dbReference type="ChEBI" id="CHEBI:29999"/>
        <dbReference type="ChEBI" id="CHEBI:30616"/>
        <dbReference type="ChEBI" id="CHEBI:83421"/>
        <dbReference type="ChEBI" id="CHEBI:456216"/>
        <dbReference type="EC" id="2.7.11.24"/>
    </reaction>
</comment>
<sequence>MSGAPAEVEEPVARRYEIKRRLGKGAYGIVWKATERRTGASVAVKKIFDAFRNRTDAQRTFREILFLQEFGGHPNIIQLLNVIRAQNDKDIYLVFESMETDLHAVIKKGNLLKDIHKCYILYQLLKATKFIHSGNVIHRDQKPSNILLDRECFVKLCDFGLARSLGQIERDEGNPALTEYVATRWYRAPEILLASKCYTKGVDMWSIGCILGEMLLGKPLFPGTSTVNQIEQILRVIPPPSAEDVEAFHSDYQASVINRVSCQPQLSLEELLPASTPAQALDLLKRLLVFNPEKRLTAEEALQHPYVQRFHCAAKEPALDYSVTLPLADDVQLSVAEYRNRVYELILEWKASSQAEKQPLQGDALPSGSTDATGSPLRAHCPMKGGTQLLPSHGSPPPFVAASQRRANEPRNPCPKPKFSSTVCSPTVNAAAQNFLPAGNVAMGQPPSHLRQYRRAAGTSALWDPGSGSSPQPASDEEGGRSQQGCHGAGPPGIPWQGSSFLSEAMQENVPGYSKRRDSWRPQGPPGQLLPVLWDHLQVCPPESACLWCFSPSACPQSPAALSVASGHLQQGRQAGRQASSSSSSCLPPVSRVCL</sequence>
<dbReference type="GO" id="GO:0005524">
    <property type="term" value="F:ATP binding"/>
    <property type="evidence" value="ECO:0007669"/>
    <property type="project" value="UniProtKB-UniRule"/>
</dbReference>
<name>A0A6I9YQI6_9SAUR</name>
<dbReference type="InterPro" id="IPR011009">
    <property type="entry name" value="Kinase-like_dom_sf"/>
</dbReference>
<dbReference type="GeneID" id="106552907"/>
<dbReference type="FunFam" id="1.10.510.10:FF:000238">
    <property type="entry name" value="Mitogen-activated protein kinase"/>
    <property type="match status" value="1"/>
</dbReference>
<dbReference type="InterPro" id="IPR017441">
    <property type="entry name" value="Protein_kinase_ATP_BS"/>
</dbReference>
<dbReference type="CTD" id="225689"/>
<dbReference type="KEGG" id="tsr:106552907"/>
<evidence type="ECO:0000256" key="9">
    <source>
        <dbReference type="ARBA" id="ARBA00048312"/>
    </source>
</evidence>
<organism evidence="13 14">
    <name type="scientific">Thamnophis sirtalis</name>
    <dbReference type="NCBI Taxonomy" id="35019"/>
    <lineage>
        <taxon>Eukaryota</taxon>
        <taxon>Metazoa</taxon>
        <taxon>Chordata</taxon>
        <taxon>Craniata</taxon>
        <taxon>Vertebrata</taxon>
        <taxon>Euteleostomi</taxon>
        <taxon>Lepidosauria</taxon>
        <taxon>Squamata</taxon>
        <taxon>Bifurcata</taxon>
        <taxon>Unidentata</taxon>
        <taxon>Episquamata</taxon>
        <taxon>Toxicofera</taxon>
        <taxon>Serpentes</taxon>
        <taxon>Colubroidea</taxon>
        <taxon>Colubridae</taxon>
        <taxon>Natricinae</taxon>
        <taxon>Thamnophis</taxon>
    </lineage>
</organism>
<dbReference type="PROSITE" id="PS00107">
    <property type="entry name" value="PROTEIN_KINASE_ATP"/>
    <property type="match status" value="1"/>
</dbReference>
<keyword evidence="2" id="KW-0723">Serine/threonine-protein kinase</keyword>
<dbReference type="PROSITE" id="PS50011">
    <property type="entry name" value="PROTEIN_KINASE_DOM"/>
    <property type="match status" value="1"/>
</dbReference>
<reference evidence="14" key="1">
    <citation type="submission" date="2025-08" db="UniProtKB">
        <authorList>
            <consortium name="RefSeq"/>
        </authorList>
    </citation>
    <scope>IDENTIFICATION</scope>
    <source>
        <tissue evidence="14">Skeletal muscle</tissue>
    </source>
</reference>
<dbReference type="GO" id="GO:0004707">
    <property type="term" value="F:MAP kinase activity"/>
    <property type="evidence" value="ECO:0007669"/>
    <property type="project" value="UniProtKB-EC"/>
</dbReference>
<dbReference type="Gene3D" id="3.30.200.20">
    <property type="entry name" value="Phosphorylase Kinase, domain 1"/>
    <property type="match status" value="1"/>
</dbReference>
<feature type="region of interest" description="Disordered" evidence="11">
    <location>
        <begin position="358"/>
        <end position="423"/>
    </location>
</feature>
<evidence type="ECO:0000256" key="11">
    <source>
        <dbReference type="SAM" id="MobiDB-lite"/>
    </source>
</evidence>
<dbReference type="InterPro" id="IPR050117">
    <property type="entry name" value="MAPK"/>
</dbReference>
<feature type="region of interest" description="Disordered" evidence="11">
    <location>
        <begin position="573"/>
        <end position="595"/>
    </location>
</feature>